<dbReference type="InterPro" id="IPR005702">
    <property type="entry name" value="Wzc-like_C"/>
</dbReference>
<sequence length="716" mass="79545">MVLTKCLALKKKTVEIRDKSMKVHLFLKRYLAALNQYKWAGLTSFACISAIAGVATTRLPETTHLAQGKLLYKPIVEAAPATGTQAVAQNSVPGIESLISDQLLQQTSDTLEAKHQSIVPNELRNRIKLEKDPKQENRILIQSQDSNAEQAKLVVESFVNTVSNQSLAHKRKEVEASLKLLEKRKALLRNNLRVAEEKLREFGRREKPAIQAAVDGSLVSAITTIQQQQRQFRQQLEGTNAEIASLQNQLGMTPQQAYVASALSADPTIANLTTKIADIKSQVEVQRRELQPKHPDIIALQYQQQVNETQLQRRVAEIAGANRGSSPVQMVALRRVSNLDKARQDLANKLVNLQTQRDRLAQELGILSRSEPELRQNYQDGTELKLEQEKLTKEVARYRETFDQTEKQLAAAELKKAETRSDWASEGTPQVKEISNGLLNRPVILLAGGVLGVLIAGTTVLLLDILGGRLLIPEEVQAILQQRVPFLGVLPHLSKQAEQKFPVLIKTDSPDLDAYELLRSSLHRHSQNQPLKMVVLSSTRKGEGKTIAAYNLAIASARAGKKTLLIEADLRTSSQVQMLGVPTYQSEELGSLPEGMQIESVQPVPHIKNLFVLPSSGCVEQVTEVLDSSQMQELLKLARDEFEFVVIDATALRFSDALLIEPLTDGLVLMTRPSYTDRRSFKVVIEKLTEFSDIKLLGVVMNNVANSNKHAHLLSL</sequence>
<feature type="domain" description="CobQ/CobB/MinD/ParA nucleotide binding" evidence="4">
    <location>
        <begin position="536"/>
        <end position="713"/>
    </location>
</feature>
<gene>
    <name evidence="5" type="ORF">C7B65_08100</name>
</gene>
<evidence type="ECO:0000256" key="2">
    <source>
        <dbReference type="ARBA" id="ARBA00022840"/>
    </source>
</evidence>
<dbReference type="STRING" id="1920490.GCA_001895925_04197"/>
<evidence type="ECO:0000259" key="4">
    <source>
        <dbReference type="Pfam" id="PF01656"/>
    </source>
</evidence>
<evidence type="ECO:0000256" key="3">
    <source>
        <dbReference type="SAM" id="Coils"/>
    </source>
</evidence>
<keyword evidence="1" id="KW-0547">Nucleotide-binding</keyword>
<dbReference type="EMBL" id="PVWG01000006">
    <property type="protein sequence ID" value="PSB20390.1"/>
    <property type="molecule type" value="Genomic_DNA"/>
</dbReference>
<feature type="coiled-coil region" evidence="3">
    <location>
        <begin position="229"/>
        <end position="289"/>
    </location>
</feature>
<dbReference type="PANTHER" id="PTHR32309:SF31">
    <property type="entry name" value="CAPSULAR EXOPOLYSACCHARIDE FAMILY"/>
    <property type="match status" value="1"/>
</dbReference>
<reference evidence="5 6" key="2">
    <citation type="submission" date="2018-03" db="EMBL/GenBank/DDBJ databases">
        <title>The ancient ancestry and fast evolution of plastids.</title>
        <authorList>
            <person name="Moore K.R."/>
            <person name="Magnabosco C."/>
            <person name="Momper L."/>
            <person name="Gold D.A."/>
            <person name="Bosak T."/>
            <person name="Fournier G.P."/>
        </authorList>
    </citation>
    <scope>NUCLEOTIDE SEQUENCE [LARGE SCALE GENOMIC DNA]</scope>
    <source>
        <strain evidence="5 6">ULC007</strain>
    </source>
</reference>
<feature type="coiled-coil region" evidence="3">
    <location>
        <begin position="336"/>
        <end position="363"/>
    </location>
</feature>
<evidence type="ECO:0000313" key="5">
    <source>
        <dbReference type="EMBL" id="PSB20390.1"/>
    </source>
</evidence>
<protein>
    <recommendedName>
        <fullName evidence="4">CobQ/CobB/MinD/ParA nucleotide binding domain-containing protein</fullName>
    </recommendedName>
</protein>
<feature type="coiled-coil region" evidence="3">
    <location>
        <begin position="388"/>
        <end position="422"/>
    </location>
</feature>
<name>A0A2T1DIQ7_9CYAN</name>
<dbReference type="InterPro" id="IPR050445">
    <property type="entry name" value="Bact_polysacc_biosynth/exp"/>
</dbReference>
<dbReference type="InterPro" id="IPR002586">
    <property type="entry name" value="CobQ/CobB/MinD/ParA_Nub-bd_dom"/>
</dbReference>
<dbReference type="PANTHER" id="PTHR32309">
    <property type="entry name" value="TYROSINE-PROTEIN KINASE"/>
    <property type="match status" value="1"/>
</dbReference>
<dbReference type="CDD" id="cd05387">
    <property type="entry name" value="BY-kinase"/>
    <property type="match status" value="1"/>
</dbReference>
<keyword evidence="6" id="KW-1185">Reference proteome</keyword>
<comment type="caution">
    <text evidence="5">The sequence shown here is derived from an EMBL/GenBank/DDBJ whole genome shotgun (WGS) entry which is preliminary data.</text>
</comment>
<organism evidence="5 6">
    <name type="scientific">Phormidesmis priestleyi ULC007</name>
    <dbReference type="NCBI Taxonomy" id="1920490"/>
    <lineage>
        <taxon>Bacteria</taxon>
        <taxon>Bacillati</taxon>
        <taxon>Cyanobacteriota</taxon>
        <taxon>Cyanophyceae</taxon>
        <taxon>Leptolyngbyales</taxon>
        <taxon>Leptolyngbyaceae</taxon>
        <taxon>Phormidesmis</taxon>
    </lineage>
</organism>
<dbReference type="SUPFAM" id="SSF52540">
    <property type="entry name" value="P-loop containing nucleoside triphosphate hydrolases"/>
    <property type="match status" value="1"/>
</dbReference>
<evidence type="ECO:0000256" key="1">
    <source>
        <dbReference type="ARBA" id="ARBA00022741"/>
    </source>
</evidence>
<reference evidence="5 6" key="1">
    <citation type="submission" date="2018-02" db="EMBL/GenBank/DDBJ databases">
        <authorList>
            <person name="Cohen D.B."/>
            <person name="Kent A.D."/>
        </authorList>
    </citation>
    <scope>NUCLEOTIDE SEQUENCE [LARGE SCALE GENOMIC DNA]</scope>
    <source>
        <strain evidence="5 6">ULC007</strain>
    </source>
</reference>
<dbReference type="AlphaFoldDB" id="A0A2T1DIQ7"/>
<feature type="coiled-coil region" evidence="3">
    <location>
        <begin position="164"/>
        <end position="205"/>
    </location>
</feature>
<dbReference type="Pfam" id="PF01656">
    <property type="entry name" value="CbiA"/>
    <property type="match status" value="1"/>
</dbReference>
<dbReference type="InterPro" id="IPR027417">
    <property type="entry name" value="P-loop_NTPase"/>
</dbReference>
<dbReference type="Proteomes" id="UP000238634">
    <property type="component" value="Unassembled WGS sequence"/>
</dbReference>
<dbReference type="Gene3D" id="3.40.50.300">
    <property type="entry name" value="P-loop containing nucleotide triphosphate hydrolases"/>
    <property type="match status" value="1"/>
</dbReference>
<accession>A0A2T1DIQ7</accession>
<keyword evidence="2" id="KW-0067">ATP-binding</keyword>
<evidence type="ECO:0000313" key="6">
    <source>
        <dbReference type="Proteomes" id="UP000238634"/>
    </source>
</evidence>
<proteinExistence type="predicted"/>
<keyword evidence="3" id="KW-0175">Coiled coil</keyword>
<dbReference type="OrthoDB" id="9758283at2"/>